<dbReference type="Pfam" id="PF06271">
    <property type="entry name" value="RDD"/>
    <property type="match status" value="1"/>
</dbReference>
<dbReference type="InterPro" id="IPR010432">
    <property type="entry name" value="RDD"/>
</dbReference>
<evidence type="ECO:0000256" key="3">
    <source>
        <dbReference type="ARBA" id="ARBA00022692"/>
    </source>
</evidence>
<evidence type="ECO:0000256" key="4">
    <source>
        <dbReference type="ARBA" id="ARBA00022989"/>
    </source>
</evidence>
<dbReference type="PANTHER" id="PTHR36115:SF9">
    <property type="entry name" value="LMO1584 PROTEIN"/>
    <property type="match status" value="1"/>
</dbReference>
<comment type="caution">
    <text evidence="8">The sequence shown here is derived from an EMBL/GenBank/DDBJ whole genome shotgun (WGS) entry which is preliminary data.</text>
</comment>
<dbReference type="RefSeq" id="WP_204696339.1">
    <property type="nucleotide sequence ID" value="NZ_JAFBEC010000003.1"/>
</dbReference>
<organism evidence="8 9">
    <name type="scientific">Geomicrobium sediminis</name>
    <dbReference type="NCBI Taxonomy" id="1347788"/>
    <lineage>
        <taxon>Bacteria</taxon>
        <taxon>Bacillati</taxon>
        <taxon>Bacillota</taxon>
        <taxon>Bacilli</taxon>
        <taxon>Bacillales</taxon>
        <taxon>Geomicrobium</taxon>
    </lineage>
</organism>
<evidence type="ECO:0000256" key="5">
    <source>
        <dbReference type="ARBA" id="ARBA00023136"/>
    </source>
</evidence>
<evidence type="ECO:0000256" key="6">
    <source>
        <dbReference type="SAM" id="Phobius"/>
    </source>
</evidence>
<dbReference type="InterPro" id="IPR051791">
    <property type="entry name" value="Pra-immunoreactive"/>
</dbReference>
<evidence type="ECO:0000259" key="7">
    <source>
        <dbReference type="Pfam" id="PF06271"/>
    </source>
</evidence>
<sequence length="147" mass="16400">MEAHAVGFWKRFLALFLDGILFSLIFIPTMLLLGLDLLEPGLTFEVIEIILQLGYQIVLPVLWVGYTVGKRMLGIRIVRMDGSDVTFGTMFMRQAVGMIIYALTLGIGVIVSAIMIASRTDRRAIHDLIARTYVTTELPNEATDHDA</sequence>
<feature type="domain" description="RDD" evidence="7">
    <location>
        <begin position="7"/>
        <end position="130"/>
    </location>
</feature>
<feature type="transmembrane region" description="Helical" evidence="6">
    <location>
        <begin position="46"/>
        <end position="69"/>
    </location>
</feature>
<evidence type="ECO:0000313" key="8">
    <source>
        <dbReference type="EMBL" id="MBM7632210.1"/>
    </source>
</evidence>
<comment type="subcellular location">
    <subcellularLocation>
        <location evidence="1">Cell membrane</location>
        <topology evidence="1">Multi-pass membrane protein</topology>
    </subcellularLocation>
</comment>
<keyword evidence="9" id="KW-1185">Reference proteome</keyword>
<reference evidence="8 9" key="1">
    <citation type="submission" date="2021-01" db="EMBL/GenBank/DDBJ databases">
        <title>Genomic Encyclopedia of Type Strains, Phase IV (KMG-IV): sequencing the most valuable type-strain genomes for metagenomic binning, comparative biology and taxonomic classification.</title>
        <authorList>
            <person name="Goeker M."/>
        </authorList>
    </citation>
    <scope>NUCLEOTIDE SEQUENCE [LARGE SCALE GENOMIC DNA]</scope>
    <source>
        <strain evidence="8 9">DSM 25540</strain>
    </source>
</reference>
<name>A0ABS2P9Y4_9BACL</name>
<keyword evidence="4 6" id="KW-1133">Transmembrane helix</keyword>
<dbReference type="EMBL" id="JAFBEC010000003">
    <property type="protein sequence ID" value="MBM7632210.1"/>
    <property type="molecule type" value="Genomic_DNA"/>
</dbReference>
<keyword evidence="5 6" id="KW-0472">Membrane</keyword>
<gene>
    <name evidence="8" type="ORF">JOD17_001303</name>
</gene>
<dbReference type="Proteomes" id="UP000741863">
    <property type="component" value="Unassembled WGS sequence"/>
</dbReference>
<evidence type="ECO:0000256" key="2">
    <source>
        <dbReference type="ARBA" id="ARBA00022475"/>
    </source>
</evidence>
<dbReference type="PANTHER" id="PTHR36115">
    <property type="entry name" value="PROLINE-RICH ANTIGEN HOMOLOG-RELATED"/>
    <property type="match status" value="1"/>
</dbReference>
<evidence type="ECO:0000256" key="1">
    <source>
        <dbReference type="ARBA" id="ARBA00004651"/>
    </source>
</evidence>
<proteinExistence type="predicted"/>
<keyword evidence="3 6" id="KW-0812">Transmembrane</keyword>
<feature type="transmembrane region" description="Helical" evidence="6">
    <location>
        <begin position="98"/>
        <end position="117"/>
    </location>
</feature>
<evidence type="ECO:0000313" key="9">
    <source>
        <dbReference type="Proteomes" id="UP000741863"/>
    </source>
</evidence>
<keyword evidence="2" id="KW-1003">Cell membrane</keyword>
<feature type="transmembrane region" description="Helical" evidence="6">
    <location>
        <begin position="12"/>
        <end position="34"/>
    </location>
</feature>
<accession>A0ABS2P9Y4</accession>
<protein>
    <submittedName>
        <fullName evidence="8">RDD family membrane protein YckC</fullName>
    </submittedName>
</protein>